<dbReference type="EC" id="2.5.1.17" evidence="4"/>
<dbReference type="PANTHER" id="PTHR12213:SF0">
    <property type="entry name" value="CORRINOID ADENOSYLTRANSFERASE MMAB"/>
    <property type="match status" value="1"/>
</dbReference>
<keyword evidence="7" id="KW-1185">Reference proteome</keyword>
<gene>
    <name evidence="6" type="ORF">ACFO3G_07955</name>
</gene>
<organism evidence="6 7">
    <name type="scientific">Falsiporphyromonas endometrii</name>
    <dbReference type="NCBI Taxonomy" id="1387297"/>
    <lineage>
        <taxon>Bacteria</taxon>
        <taxon>Pseudomonadati</taxon>
        <taxon>Bacteroidota</taxon>
        <taxon>Bacteroidia</taxon>
        <taxon>Bacteroidales</taxon>
        <taxon>Porphyromonadaceae</taxon>
        <taxon>Falsiporphyromonas</taxon>
    </lineage>
</organism>
<keyword evidence="4" id="KW-0169">Cobalamin biosynthesis</keyword>
<dbReference type="GO" id="GO:0008817">
    <property type="term" value="F:corrinoid adenosyltransferase activity"/>
    <property type="evidence" value="ECO:0007669"/>
    <property type="project" value="UniProtKB-EC"/>
</dbReference>
<dbReference type="Gene3D" id="1.20.1200.10">
    <property type="entry name" value="Cobalamin adenosyltransferase-like"/>
    <property type="match status" value="1"/>
</dbReference>
<protein>
    <recommendedName>
        <fullName evidence="4">Corrinoid adenosyltransferase</fullName>
        <ecNumber evidence="4">2.5.1.17</ecNumber>
    </recommendedName>
    <alternativeName>
        <fullName evidence="4">Cob(II)alamin adenosyltransferase</fullName>
    </alternativeName>
    <alternativeName>
        <fullName evidence="4">Cob(II)yrinic acid a,c-diamide adenosyltransferase</fullName>
    </alternativeName>
    <alternativeName>
        <fullName evidence="4">Cobinamide/cobalamin adenosyltransferase</fullName>
    </alternativeName>
</protein>
<dbReference type="Proteomes" id="UP001596020">
    <property type="component" value="Unassembled WGS sequence"/>
</dbReference>
<comment type="similarity">
    <text evidence="4">Belongs to the Cob(I)alamin adenosyltransferase family.</text>
</comment>
<evidence type="ECO:0000256" key="3">
    <source>
        <dbReference type="ARBA" id="ARBA00022840"/>
    </source>
</evidence>
<keyword evidence="1 4" id="KW-0808">Transferase</keyword>
<dbReference type="NCBIfam" id="TIGR00636">
    <property type="entry name" value="PduO_Nterm"/>
    <property type="match status" value="1"/>
</dbReference>
<evidence type="ECO:0000259" key="5">
    <source>
        <dbReference type="Pfam" id="PF01923"/>
    </source>
</evidence>
<reference evidence="7" key="1">
    <citation type="journal article" date="2019" name="Int. J. Syst. Evol. Microbiol.">
        <title>The Global Catalogue of Microorganisms (GCM) 10K type strain sequencing project: providing services to taxonomists for standard genome sequencing and annotation.</title>
        <authorList>
            <consortium name="The Broad Institute Genomics Platform"/>
            <consortium name="The Broad Institute Genome Sequencing Center for Infectious Disease"/>
            <person name="Wu L."/>
            <person name="Ma J."/>
        </authorList>
    </citation>
    <scope>NUCLEOTIDE SEQUENCE [LARGE SCALE GENOMIC DNA]</scope>
    <source>
        <strain evidence="7">CGMCC 4.7357</strain>
    </source>
</reference>
<dbReference type="PANTHER" id="PTHR12213">
    <property type="entry name" value="CORRINOID ADENOSYLTRANSFERASE"/>
    <property type="match status" value="1"/>
</dbReference>
<accession>A0ABV9K933</accession>
<comment type="caution">
    <text evidence="6">The sequence shown here is derived from an EMBL/GenBank/DDBJ whole genome shotgun (WGS) entry which is preliminary data.</text>
</comment>
<dbReference type="SUPFAM" id="SSF89028">
    <property type="entry name" value="Cobalamin adenosyltransferase-like"/>
    <property type="match status" value="1"/>
</dbReference>
<comment type="pathway">
    <text evidence="4">Cofactor biosynthesis; adenosylcobalamin biosynthesis; adenosylcobalamin from cob(II)yrinate a,c-diamide: step 2/7.</text>
</comment>
<evidence type="ECO:0000313" key="6">
    <source>
        <dbReference type="EMBL" id="MFC4666524.1"/>
    </source>
</evidence>
<proteinExistence type="inferred from homology"/>
<evidence type="ECO:0000256" key="2">
    <source>
        <dbReference type="ARBA" id="ARBA00022741"/>
    </source>
</evidence>
<dbReference type="InterPro" id="IPR016030">
    <property type="entry name" value="CblAdoTrfase-like"/>
</dbReference>
<evidence type="ECO:0000256" key="1">
    <source>
        <dbReference type="ARBA" id="ARBA00022679"/>
    </source>
</evidence>
<sequence length="189" mass="21699">MTKKSLLYTGGGDKGTTSLVGGERVPKFHPRIEAYGTIDELNSFIGLLCSEQLLKEDYEFLFWIQHKLFTIGSYLATNQENTELRIESRIFPETIEKIEHEIDRLDGAVPKMKAFVLPGGGRQASIAHICRTIARRAERHMCRMNAEGASVEEPVMKFVNRLSDYFFSLARKEEFRIKGYETTWNKDID</sequence>
<name>A0ABV9K933_9PORP</name>
<dbReference type="EMBL" id="JBHSGO010000205">
    <property type="protein sequence ID" value="MFC4666524.1"/>
    <property type="molecule type" value="Genomic_DNA"/>
</dbReference>
<comment type="catalytic activity">
    <reaction evidence="4">
        <text>2 cob(II)alamin + reduced [electron-transfer flavoprotein] + 2 ATP = 2 adenosylcob(III)alamin + 2 triphosphate + oxidized [electron-transfer flavoprotein] + 3 H(+)</text>
        <dbReference type="Rhea" id="RHEA:28671"/>
        <dbReference type="Rhea" id="RHEA-COMP:10685"/>
        <dbReference type="Rhea" id="RHEA-COMP:10686"/>
        <dbReference type="ChEBI" id="CHEBI:15378"/>
        <dbReference type="ChEBI" id="CHEBI:16304"/>
        <dbReference type="ChEBI" id="CHEBI:18036"/>
        <dbReference type="ChEBI" id="CHEBI:18408"/>
        <dbReference type="ChEBI" id="CHEBI:30616"/>
        <dbReference type="ChEBI" id="CHEBI:57692"/>
        <dbReference type="ChEBI" id="CHEBI:58307"/>
        <dbReference type="EC" id="2.5.1.17"/>
    </reaction>
</comment>
<keyword evidence="2 4" id="KW-0547">Nucleotide-binding</keyword>
<comment type="catalytic activity">
    <reaction evidence="4">
        <text>2 cob(II)yrinate a,c diamide + reduced [electron-transfer flavoprotein] + 2 ATP = 2 adenosylcob(III)yrinate a,c-diamide + 2 triphosphate + oxidized [electron-transfer flavoprotein] + 3 H(+)</text>
        <dbReference type="Rhea" id="RHEA:11528"/>
        <dbReference type="Rhea" id="RHEA-COMP:10685"/>
        <dbReference type="Rhea" id="RHEA-COMP:10686"/>
        <dbReference type="ChEBI" id="CHEBI:15378"/>
        <dbReference type="ChEBI" id="CHEBI:18036"/>
        <dbReference type="ChEBI" id="CHEBI:30616"/>
        <dbReference type="ChEBI" id="CHEBI:57692"/>
        <dbReference type="ChEBI" id="CHEBI:58307"/>
        <dbReference type="ChEBI" id="CHEBI:58503"/>
        <dbReference type="ChEBI" id="CHEBI:58537"/>
        <dbReference type="EC" id="2.5.1.17"/>
    </reaction>
</comment>
<feature type="domain" description="Cobalamin adenosyltransferase-like" evidence="5">
    <location>
        <begin position="7"/>
        <end position="172"/>
    </location>
</feature>
<evidence type="ECO:0000313" key="7">
    <source>
        <dbReference type="Proteomes" id="UP001596020"/>
    </source>
</evidence>
<dbReference type="InterPro" id="IPR029499">
    <property type="entry name" value="PduO-typ"/>
</dbReference>
<evidence type="ECO:0000256" key="4">
    <source>
        <dbReference type="RuleBase" id="RU366026"/>
    </source>
</evidence>
<dbReference type="InterPro" id="IPR036451">
    <property type="entry name" value="CblAdoTrfase-like_sf"/>
</dbReference>
<keyword evidence="3 4" id="KW-0067">ATP-binding</keyword>
<dbReference type="Pfam" id="PF01923">
    <property type="entry name" value="Cob_adeno_trans"/>
    <property type="match status" value="1"/>
</dbReference>
<dbReference type="RefSeq" id="WP_380079675.1">
    <property type="nucleotide sequence ID" value="NZ_JBHSGO010000205.1"/>
</dbReference>